<accession>A0A438CN38</accession>
<dbReference type="Proteomes" id="UP000288805">
    <property type="component" value="Unassembled WGS sequence"/>
</dbReference>
<evidence type="ECO:0000313" key="2">
    <source>
        <dbReference type="EMBL" id="RVW24625.1"/>
    </source>
</evidence>
<gene>
    <name evidence="2" type="ORF">CK203_096080</name>
</gene>
<organism evidence="2 3">
    <name type="scientific">Vitis vinifera</name>
    <name type="common">Grape</name>
    <dbReference type="NCBI Taxonomy" id="29760"/>
    <lineage>
        <taxon>Eukaryota</taxon>
        <taxon>Viridiplantae</taxon>
        <taxon>Streptophyta</taxon>
        <taxon>Embryophyta</taxon>
        <taxon>Tracheophyta</taxon>
        <taxon>Spermatophyta</taxon>
        <taxon>Magnoliopsida</taxon>
        <taxon>eudicotyledons</taxon>
        <taxon>Gunneridae</taxon>
        <taxon>Pentapetalae</taxon>
        <taxon>rosids</taxon>
        <taxon>Vitales</taxon>
        <taxon>Vitaceae</taxon>
        <taxon>Viteae</taxon>
        <taxon>Vitis</taxon>
    </lineage>
</organism>
<proteinExistence type="predicted"/>
<feature type="region of interest" description="Disordered" evidence="1">
    <location>
        <begin position="73"/>
        <end position="94"/>
    </location>
</feature>
<evidence type="ECO:0000256" key="1">
    <source>
        <dbReference type="SAM" id="MobiDB-lite"/>
    </source>
</evidence>
<protein>
    <submittedName>
        <fullName evidence="2">Uncharacterized protein</fullName>
    </submittedName>
</protein>
<dbReference type="EMBL" id="QGNW01002167">
    <property type="protein sequence ID" value="RVW24625.1"/>
    <property type="molecule type" value="Genomic_DNA"/>
</dbReference>
<sequence>MEIPTDIRALVPTVPSTGPMPEVASFAPPATLGTPPITLTATQSVLAQQIEGPPLAEQTVPPEETTIGHIEASIPSIQTFTAEPSSPHDPPTTI</sequence>
<comment type="caution">
    <text evidence="2">The sequence shown here is derived from an EMBL/GenBank/DDBJ whole genome shotgun (WGS) entry which is preliminary data.</text>
</comment>
<evidence type="ECO:0000313" key="3">
    <source>
        <dbReference type="Proteomes" id="UP000288805"/>
    </source>
</evidence>
<feature type="compositionally biased region" description="Polar residues" evidence="1">
    <location>
        <begin position="75"/>
        <end position="84"/>
    </location>
</feature>
<reference evidence="2 3" key="1">
    <citation type="journal article" date="2018" name="PLoS Genet.">
        <title>Population sequencing reveals clonal diversity and ancestral inbreeding in the grapevine cultivar Chardonnay.</title>
        <authorList>
            <person name="Roach M.J."/>
            <person name="Johnson D.L."/>
            <person name="Bohlmann J."/>
            <person name="van Vuuren H.J."/>
            <person name="Jones S.J."/>
            <person name="Pretorius I.S."/>
            <person name="Schmidt S.A."/>
            <person name="Borneman A.R."/>
        </authorList>
    </citation>
    <scope>NUCLEOTIDE SEQUENCE [LARGE SCALE GENOMIC DNA]</scope>
    <source>
        <strain evidence="3">cv. Chardonnay</strain>
        <tissue evidence="2">Leaf</tissue>
    </source>
</reference>
<dbReference type="AlphaFoldDB" id="A0A438CN38"/>
<name>A0A438CN38_VITVI</name>